<name>A0A821N6K2_9BILA</name>
<sequence>TYQIKQAKFYIREHLTQSPLVGNDMEFIIELCAQHNDLVRARFESITVTTKITSLPYNSSSIRSHQFLAGIVLVHQGGVIWNAALTWQLC</sequence>
<reference evidence="1" key="1">
    <citation type="submission" date="2021-02" db="EMBL/GenBank/DDBJ databases">
        <authorList>
            <person name="Nowell W R."/>
        </authorList>
    </citation>
    <scope>NUCLEOTIDE SEQUENCE</scope>
</reference>
<feature type="non-terminal residue" evidence="1">
    <location>
        <position position="1"/>
    </location>
</feature>
<keyword evidence="2" id="KW-1185">Reference proteome</keyword>
<dbReference type="Proteomes" id="UP000663873">
    <property type="component" value="Unassembled WGS sequence"/>
</dbReference>
<dbReference type="AlphaFoldDB" id="A0A821N6K2"/>
<accession>A0A821N6K2</accession>
<protein>
    <submittedName>
        <fullName evidence="1">Uncharacterized protein</fullName>
    </submittedName>
</protein>
<organism evidence="1 2">
    <name type="scientific">Rotaria socialis</name>
    <dbReference type="NCBI Taxonomy" id="392032"/>
    <lineage>
        <taxon>Eukaryota</taxon>
        <taxon>Metazoa</taxon>
        <taxon>Spiralia</taxon>
        <taxon>Gnathifera</taxon>
        <taxon>Rotifera</taxon>
        <taxon>Eurotatoria</taxon>
        <taxon>Bdelloidea</taxon>
        <taxon>Philodinida</taxon>
        <taxon>Philodinidae</taxon>
        <taxon>Rotaria</taxon>
    </lineage>
</organism>
<evidence type="ECO:0000313" key="2">
    <source>
        <dbReference type="Proteomes" id="UP000663873"/>
    </source>
</evidence>
<evidence type="ECO:0000313" key="1">
    <source>
        <dbReference type="EMBL" id="CAF4782161.1"/>
    </source>
</evidence>
<comment type="caution">
    <text evidence="1">The sequence shown here is derived from an EMBL/GenBank/DDBJ whole genome shotgun (WGS) entry which is preliminary data.</text>
</comment>
<gene>
    <name evidence="1" type="ORF">UJA718_LOCUS40432</name>
</gene>
<dbReference type="EMBL" id="CAJOBP010044730">
    <property type="protein sequence ID" value="CAF4782161.1"/>
    <property type="molecule type" value="Genomic_DNA"/>
</dbReference>
<proteinExistence type="predicted"/>